<dbReference type="GO" id="GO:0000184">
    <property type="term" value="P:nuclear-transcribed mRNA catabolic process, nonsense-mediated decay"/>
    <property type="evidence" value="ECO:0007669"/>
    <property type="project" value="TreeGrafter"/>
</dbReference>
<dbReference type="InterPro" id="IPR029060">
    <property type="entry name" value="PIN-like_dom_sf"/>
</dbReference>
<comment type="caution">
    <text evidence="3">The sequence shown here is derived from an EMBL/GenBank/DDBJ whole genome shotgun (WGS) entry which is preliminary data.</text>
</comment>
<feature type="compositionally biased region" description="Acidic residues" evidence="1">
    <location>
        <begin position="1135"/>
        <end position="1145"/>
    </location>
</feature>
<dbReference type="Gene3D" id="3.40.50.1010">
    <property type="entry name" value="5'-nuclease"/>
    <property type="match status" value="1"/>
</dbReference>
<feature type="region of interest" description="Disordered" evidence="1">
    <location>
        <begin position="1117"/>
        <end position="1145"/>
    </location>
</feature>
<dbReference type="CDD" id="cd09880">
    <property type="entry name" value="PIN_Smg5-6-like"/>
    <property type="match status" value="1"/>
</dbReference>
<dbReference type="SUPFAM" id="SSF88723">
    <property type="entry name" value="PIN domain-like"/>
    <property type="match status" value="1"/>
</dbReference>
<evidence type="ECO:0000256" key="1">
    <source>
        <dbReference type="SAM" id="MobiDB-lite"/>
    </source>
</evidence>
<dbReference type="PANTHER" id="PTHR15696">
    <property type="entry name" value="SMG-7 SUPPRESSOR WITH MORPHOLOGICAL EFFECT ON GENITALIA PROTEIN 7"/>
    <property type="match status" value="1"/>
</dbReference>
<dbReference type="SMART" id="SM00670">
    <property type="entry name" value="PINc"/>
    <property type="match status" value="1"/>
</dbReference>
<dbReference type="GO" id="GO:0004540">
    <property type="term" value="F:RNA nuclease activity"/>
    <property type="evidence" value="ECO:0007669"/>
    <property type="project" value="UniProtKB-ARBA"/>
</dbReference>
<dbReference type="InterPro" id="IPR018834">
    <property type="entry name" value="DNA/RNA-bd_Est1-type"/>
</dbReference>
<feature type="compositionally biased region" description="Acidic residues" evidence="1">
    <location>
        <begin position="260"/>
        <end position="269"/>
    </location>
</feature>
<feature type="compositionally biased region" description="Acidic residues" evidence="1">
    <location>
        <begin position="306"/>
        <end position="315"/>
    </location>
</feature>
<feature type="region of interest" description="Disordered" evidence="1">
    <location>
        <begin position="1"/>
        <end position="191"/>
    </location>
</feature>
<feature type="compositionally biased region" description="Basic residues" evidence="1">
    <location>
        <begin position="276"/>
        <end position="286"/>
    </location>
</feature>
<reference evidence="3 4" key="1">
    <citation type="submission" date="2016-07" db="EMBL/GenBank/DDBJ databases">
        <title>Pervasive Adenine N6-methylation of Active Genes in Fungi.</title>
        <authorList>
            <consortium name="DOE Joint Genome Institute"/>
            <person name="Mondo S.J."/>
            <person name="Dannebaum R.O."/>
            <person name="Kuo R.C."/>
            <person name="Labutti K."/>
            <person name="Haridas S."/>
            <person name="Kuo A."/>
            <person name="Salamov A."/>
            <person name="Ahrendt S.R."/>
            <person name="Lipzen A."/>
            <person name="Sullivan W."/>
            <person name="Andreopoulos W.B."/>
            <person name="Clum A."/>
            <person name="Lindquist E."/>
            <person name="Daum C."/>
            <person name="Ramamoorthy G.K."/>
            <person name="Gryganskyi A."/>
            <person name="Culley D."/>
            <person name="Magnuson J.K."/>
            <person name="James T.Y."/>
            <person name="O'Malley M.A."/>
            <person name="Stajich J.E."/>
            <person name="Spatafora J.W."/>
            <person name="Visel A."/>
            <person name="Grigoriev I.V."/>
        </authorList>
    </citation>
    <scope>NUCLEOTIDE SEQUENCE [LARGE SCALE GENOMIC DNA]</scope>
    <source>
        <strain evidence="3 4">NRRL 1336</strain>
    </source>
</reference>
<evidence type="ECO:0000313" key="4">
    <source>
        <dbReference type="Proteomes" id="UP000193560"/>
    </source>
</evidence>
<dbReference type="PANTHER" id="PTHR15696:SF0">
    <property type="entry name" value="TELOMERASE-BINDING PROTEIN EST1A"/>
    <property type="match status" value="1"/>
</dbReference>
<gene>
    <name evidence="3" type="ORF">BCR42DRAFT_409989</name>
</gene>
<evidence type="ECO:0000259" key="2">
    <source>
        <dbReference type="SMART" id="SM00670"/>
    </source>
</evidence>
<feature type="region of interest" description="Disordered" evidence="1">
    <location>
        <begin position="627"/>
        <end position="662"/>
    </location>
</feature>
<dbReference type="GO" id="GO:0005697">
    <property type="term" value="C:telomerase holoenzyme complex"/>
    <property type="evidence" value="ECO:0007669"/>
    <property type="project" value="TreeGrafter"/>
</dbReference>
<dbReference type="EMBL" id="MCGE01000007">
    <property type="protein sequence ID" value="ORZ19540.1"/>
    <property type="molecule type" value="Genomic_DNA"/>
</dbReference>
<name>A0A1X2INF6_9FUNG</name>
<feature type="compositionally biased region" description="Pro residues" evidence="1">
    <location>
        <begin position="131"/>
        <end position="142"/>
    </location>
</feature>
<feature type="region of interest" description="Disordered" evidence="1">
    <location>
        <begin position="401"/>
        <end position="425"/>
    </location>
</feature>
<feature type="compositionally biased region" description="Basic and acidic residues" evidence="1">
    <location>
        <begin position="652"/>
        <end position="662"/>
    </location>
</feature>
<dbReference type="Pfam" id="PF10373">
    <property type="entry name" value="EST1_DNA_bind"/>
    <property type="match status" value="1"/>
</dbReference>
<dbReference type="InterPro" id="IPR002716">
    <property type="entry name" value="PIN_dom"/>
</dbReference>
<dbReference type="GO" id="GO:0042162">
    <property type="term" value="F:telomeric DNA binding"/>
    <property type="evidence" value="ECO:0007669"/>
    <property type="project" value="TreeGrafter"/>
</dbReference>
<sequence length="1371" mass="155070">MSRSSRNSEKRSSRNDFYRGDNNKTERRTLFNPQSDNPLAFNTKSEDNSSSGSSSRGNSQRSYSSQRRRQGLDQHQHQQRSGIIQASPSGNRSFTQTSLTDERNSLSAPGRPSRGVLWDPNSKQNPQRVQPLPPPPPPPPPSSSSQQQKNLQHQPRDDVNRATTVSPSTSATGNIKKGHPDNDTTMTSEELERRTQIKTFLARIQKLQTKITQVNETTAANHPYFQGLFLDPNGSGSDSDKDEYTRGRQQKQRCGGYDVRDDDGDDGDGGEAALHDRHRQQRRHHSPLTTTTTAPMHPWLTMTVGGDDDDDDDDGGGGSGTGGTNHSSVSPLWKSTDQIWKDKMQLHLQLANAYLDIIHYDDAFAETKHLTSLCWKRAIYSLVEQFRQAFARQQGLAAAVAASSDDGSQHHATTTTMTSDSDMDDDVDDDSGRFIPMMTENGMTMVQLSDSEGDDDQATDKASLQRIMDRHLVMLRTWMDTFLLVADGFYQRAMVVLRDLEQPNDIVSLETSLHSWWRTRRWKWYRCIPYRGDLARYRFIYGQNKGDYGLAWRWYSLGVWMIPATGRFYFHQSLLLNSPHYSPLYELHKLYFGVRSLIVLRNGFVNARESLVTLFENNRQWYTVTVTTNSNTKERRQQQRRGRRQQQQQKQQSKDKDVDDSKVPVVETDKMISGLFIRLHGMLFTKINLDAFTQMKRRYFETLFPATPILRPMNDPASSSPSPQSPSTTLSCRHLFWFETIVLNLSSLYTYDYATSTLTKALTLHKTAWIAKHETRGDDGASTQQQQHSSLENVLGTLDDSILFGHSIDLICQLVVELVSRSVNNDLDVIASPALPALPPVVLNVKANETLLFGTSDANDTDVTGMMDDGALDDDRPWLIYIYVLLHWMVVTGIGVAGSDGKSVWERIIGQVPTKSTEAANNNMDKITRTFWPLLMTLLTQLLQELPEAQRYQLIDRHLLDTNNPWAPDEQECGSAGSRTWDDYIAYMMGPYPTLPEDDYLRGIGWLDDVLRIKNDNNDRSQGDTTTAMDMYLQRRIRILDYGFTLVKQMHQTLEYDPVENAFMVKPPSAPEPVHEEEESAILVDDDDDDTEMLPILTAMDDAVLFDSTNGIVDDEIQQVDDANGSDSLPLNTDDVGETDDDDDDGMMGQLKKRRQHLQSMLATMTEEKRHAATYGYQKLTMRRGKEREARLNRIREKVIPGQTVLVLDTNCFIGHMDAIRKLIQGGAWPIVIPLVVITELDGLKGNAAPLGTVAEQALQLIETALASKQNRRDAIRIQTSHHNFMYDISIRSEQFIFGETDKNLDDLILSTCLWWNNHKKQQQQQQQGMGVPVCLVTADRNLSVKARARDVQVIPVSGLMEINPSSAPLV</sequence>
<feature type="compositionally biased region" description="Polar residues" evidence="1">
    <location>
        <begin position="161"/>
        <end position="173"/>
    </location>
</feature>
<dbReference type="STRING" id="90262.A0A1X2INF6"/>
<feature type="region of interest" description="Disordered" evidence="1">
    <location>
        <begin position="225"/>
        <end position="331"/>
    </location>
</feature>
<evidence type="ECO:0000313" key="3">
    <source>
        <dbReference type="EMBL" id="ORZ19540.1"/>
    </source>
</evidence>
<dbReference type="SUPFAM" id="SSF48452">
    <property type="entry name" value="TPR-like"/>
    <property type="match status" value="1"/>
</dbReference>
<feature type="compositionally biased region" description="Polar residues" evidence="1">
    <location>
        <begin position="79"/>
        <end position="99"/>
    </location>
</feature>
<feature type="compositionally biased region" description="Basic and acidic residues" evidence="1">
    <location>
        <begin position="1"/>
        <end position="29"/>
    </location>
</feature>
<feature type="compositionally biased region" description="Low complexity" evidence="1">
    <location>
        <begin position="49"/>
        <end position="65"/>
    </location>
</feature>
<dbReference type="OrthoDB" id="2017974at2759"/>
<feature type="compositionally biased region" description="Low complexity" evidence="1">
    <location>
        <begin position="143"/>
        <end position="153"/>
    </location>
</feature>
<dbReference type="Gene3D" id="1.25.40.10">
    <property type="entry name" value="Tetratricopeptide repeat domain"/>
    <property type="match status" value="1"/>
</dbReference>
<dbReference type="GO" id="GO:0070034">
    <property type="term" value="F:telomerase RNA binding"/>
    <property type="evidence" value="ECO:0007669"/>
    <property type="project" value="TreeGrafter"/>
</dbReference>
<protein>
    <recommendedName>
        <fullName evidence="2">PIN domain-containing protein</fullName>
    </recommendedName>
</protein>
<dbReference type="InterPro" id="IPR045153">
    <property type="entry name" value="Est1/Ebs1-like"/>
</dbReference>
<feature type="compositionally biased region" description="Polar residues" evidence="1">
    <location>
        <begin position="31"/>
        <end position="43"/>
    </location>
</feature>
<dbReference type="InterPro" id="IPR011990">
    <property type="entry name" value="TPR-like_helical_dom_sf"/>
</dbReference>
<accession>A0A1X2INF6</accession>
<keyword evidence="4" id="KW-1185">Reference proteome</keyword>
<dbReference type="Pfam" id="PF13638">
    <property type="entry name" value="PIN_4"/>
    <property type="match status" value="1"/>
</dbReference>
<organism evidence="3 4">
    <name type="scientific">Absidia repens</name>
    <dbReference type="NCBI Taxonomy" id="90262"/>
    <lineage>
        <taxon>Eukaryota</taxon>
        <taxon>Fungi</taxon>
        <taxon>Fungi incertae sedis</taxon>
        <taxon>Mucoromycota</taxon>
        <taxon>Mucoromycotina</taxon>
        <taxon>Mucoromycetes</taxon>
        <taxon>Mucorales</taxon>
        <taxon>Cunninghamellaceae</taxon>
        <taxon>Absidia</taxon>
    </lineage>
</organism>
<proteinExistence type="predicted"/>
<dbReference type="Proteomes" id="UP000193560">
    <property type="component" value="Unassembled WGS sequence"/>
</dbReference>
<feature type="domain" description="PIN" evidence="2">
    <location>
        <begin position="1204"/>
        <end position="1345"/>
    </location>
</feature>